<dbReference type="AlphaFoldDB" id="A0A835JPA8"/>
<sequence>MEVIHVKIAMIISPWRKILLVGTLGLMKSWGEEWSRLHIEMEQVNVEHVSPKQRERLTSEACSLKSLKDKNIIKFYDFWINDEKKTLDMITEIFVSGSLRRHFYAAPYWFISGVKPASFDKSPEDAAYIAELIDALVMKLVPGWKTSRGNIASAPERHHCLQSLKDQEALQSINSEISAEQDVTISSCASTNKPLDLPIAIFN</sequence>
<accession>A0A835JPA8</accession>
<comment type="catalytic activity">
    <reaction evidence="4">
        <text>L-threonyl-[protein] + ATP = O-phospho-L-threonyl-[protein] + ADP + H(+)</text>
        <dbReference type="Rhea" id="RHEA:46608"/>
        <dbReference type="Rhea" id="RHEA-COMP:11060"/>
        <dbReference type="Rhea" id="RHEA-COMP:11605"/>
        <dbReference type="ChEBI" id="CHEBI:15378"/>
        <dbReference type="ChEBI" id="CHEBI:30013"/>
        <dbReference type="ChEBI" id="CHEBI:30616"/>
        <dbReference type="ChEBI" id="CHEBI:61977"/>
        <dbReference type="ChEBI" id="CHEBI:456216"/>
        <dbReference type="EC" id="2.7.11.1"/>
    </reaction>
</comment>
<evidence type="ECO:0000256" key="5">
    <source>
        <dbReference type="ARBA" id="ARBA00048679"/>
    </source>
</evidence>
<evidence type="ECO:0000256" key="2">
    <source>
        <dbReference type="ARBA" id="ARBA00022527"/>
    </source>
</evidence>
<comment type="catalytic activity">
    <reaction evidence="5">
        <text>L-seryl-[protein] + ATP = O-phospho-L-seryl-[protein] + ADP + H(+)</text>
        <dbReference type="Rhea" id="RHEA:17989"/>
        <dbReference type="Rhea" id="RHEA-COMP:9863"/>
        <dbReference type="Rhea" id="RHEA-COMP:11604"/>
        <dbReference type="ChEBI" id="CHEBI:15378"/>
        <dbReference type="ChEBI" id="CHEBI:29999"/>
        <dbReference type="ChEBI" id="CHEBI:30616"/>
        <dbReference type="ChEBI" id="CHEBI:83421"/>
        <dbReference type="ChEBI" id="CHEBI:456216"/>
        <dbReference type="EC" id="2.7.11.1"/>
    </reaction>
</comment>
<dbReference type="SUPFAM" id="SSF56112">
    <property type="entry name" value="Protein kinase-like (PK-like)"/>
    <property type="match status" value="1"/>
</dbReference>
<reference evidence="6 7" key="1">
    <citation type="submission" date="2020-10" db="EMBL/GenBank/DDBJ databases">
        <title>Plant Genome Project.</title>
        <authorList>
            <person name="Zhang R.-G."/>
        </authorList>
    </citation>
    <scope>NUCLEOTIDE SEQUENCE [LARGE SCALE GENOMIC DNA]</scope>
    <source>
        <strain evidence="6">FAFU-HL-1</strain>
        <tissue evidence="6">Leaf</tissue>
    </source>
</reference>
<dbReference type="PANTHER" id="PTHR13902">
    <property type="entry name" value="SERINE/THREONINE-PROTEIN KINASE WNK WITH NO LYSINE -RELATED"/>
    <property type="match status" value="1"/>
</dbReference>
<name>A0A835JPA8_9ROSI</name>
<dbReference type="OrthoDB" id="1750396at2759"/>
<proteinExistence type="predicted"/>
<dbReference type="Proteomes" id="UP000657918">
    <property type="component" value="Unassembled WGS sequence"/>
</dbReference>
<keyword evidence="2" id="KW-0723">Serine/threonine-protein kinase</keyword>
<dbReference type="GO" id="GO:0004674">
    <property type="term" value="F:protein serine/threonine kinase activity"/>
    <property type="evidence" value="ECO:0007669"/>
    <property type="project" value="UniProtKB-KW"/>
</dbReference>
<protein>
    <recommendedName>
        <fullName evidence="1">non-specific serine/threonine protein kinase</fullName>
        <ecNumber evidence="1">2.7.11.1</ecNumber>
    </recommendedName>
</protein>
<evidence type="ECO:0000256" key="1">
    <source>
        <dbReference type="ARBA" id="ARBA00012513"/>
    </source>
</evidence>
<evidence type="ECO:0000256" key="3">
    <source>
        <dbReference type="ARBA" id="ARBA00022777"/>
    </source>
</evidence>
<dbReference type="InterPro" id="IPR050588">
    <property type="entry name" value="WNK_Ser-Thr_kinase"/>
</dbReference>
<dbReference type="InterPro" id="IPR011009">
    <property type="entry name" value="Kinase-like_dom_sf"/>
</dbReference>
<dbReference type="EC" id="2.7.11.1" evidence="1"/>
<evidence type="ECO:0000313" key="7">
    <source>
        <dbReference type="Proteomes" id="UP000657918"/>
    </source>
</evidence>
<keyword evidence="7" id="KW-1185">Reference proteome</keyword>
<dbReference type="Gene3D" id="3.30.200.20">
    <property type="entry name" value="Phosphorylase Kinase, domain 1"/>
    <property type="match status" value="1"/>
</dbReference>
<dbReference type="EMBL" id="JADGMS010000010">
    <property type="protein sequence ID" value="KAF9674895.1"/>
    <property type="molecule type" value="Genomic_DNA"/>
</dbReference>
<organism evidence="6 7">
    <name type="scientific">Salix dunnii</name>
    <dbReference type="NCBI Taxonomy" id="1413687"/>
    <lineage>
        <taxon>Eukaryota</taxon>
        <taxon>Viridiplantae</taxon>
        <taxon>Streptophyta</taxon>
        <taxon>Embryophyta</taxon>
        <taxon>Tracheophyta</taxon>
        <taxon>Spermatophyta</taxon>
        <taxon>Magnoliopsida</taxon>
        <taxon>eudicotyledons</taxon>
        <taxon>Gunneridae</taxon>
        <taxon>Pentapetalae</taxon>
        <taxon>rosids</taxon>
        <taxon>fabids</taxon>
        <taxon>Malpighiales</taxon>
        <taxon>Salicaceae</taxon>
        <taxon>Saliceae</taxon>
        <taxon>Salix</taxon>
    </lineage>
</organism>
<evidence type="ECO:0000313" key="6">
    <source>
        <dbReference type="EMBL" id="KAF9674895.1"/>
    </source>
</evidence>
<comment type="caution">
    <text evidence="6">The sequence shown here is derived from an EMBL/GenBank/DDBJ whole genome shotgun (WGS) entry which is preliminary data.</text>
</comment>
<keyword evidence="3" id="KW-0808">Transferase</keyword>
<gene>
    <name evidence="6" type="ORF">SADUNF_Sadunf10G0174700</name>
</gene>
<evidence type="ECO:0000256" key="4">
    <source>
        <dbReference type="ARBA" id="ARBA00047899"/>
    </source>
</evidence>
<keyword evidence="3" id="KW-0418">Kinase</keyword>